<organism evidence="1">
    <name type="scientific">Mycobacterium xenopi 4042</name>
    <dbReference type="NCBI Taxonomy" id="1299334"/>
    <lineage>
        <taxon>Bacteria</taxon>
        <taxon>Bacillati</taxon>
        <taxon>Actinomycetota</taxon>
        <taxon>Actinomycetes</taxon>
        <taxon>Mycobacteriales</taxon>
        <taxon>Mycobacteriaceae</taxon>
        <taxon>Mycobacterium</taxon>
    </lineage>
</organism>
<dbReference type="PATRIC" id="fig|1299334.3.peg.4042"/>
<gene>
    <name evidence="1" type="ORF">I553_2657</name>
</gene>
<dbReference type="AlphaFoldDB" id="X8BK56"/>
<comment type="caution">
    <text evidence="1">The sequence shown here is derived from an EMBL/GenBank/DDBJ whole genome shotgun (WGS) entry which is preliminary data.</text>
</comment>
<reference evidence="1" key="1">
    <citation type="submission" date="2014-01" db="EMBL/GenBank/DDBJ databases">
        <authorList>
            <person name="Brown-Elliot B."/>
            <person name="Wallace R."/>
            <person name="Lenaerts A."/>
            <person name="Ordway D."/>
            <person name="DeGroote M.A."/>
            <person name="Parker T."/>
            <person name="Sizemore C."/>
            <person name="Tallon L.J."/>
            <person name="Sadzewicz L.K."/>
            <person name="Sengamalay N."/>
            <person name="Fraser C.M."/>
            <person name="Hine E."/>
            <person name="Shefchek K.A."/>
            <person name="Das S.P."/>
            <person name="Tettelin H."/>
        </authorList>
    </citation>
    <scope>NUCLEOTIDE SEQUENCE [LARGE SCALE GENOMIC DNA]</scope>
    <source>
        <strain evidence="1">4042</strain>
    </source>
</reference>
<sequence>MSWRTARRICRPTARRRRKAQWRKAVDAVAGGIERASAC</sequence>
<dbReference type="EMBL" id="JAOB01000041">
    <property type="protein sequence ID" value="EUA43831.1"/>
    <property type="molecule type" value="Genomic_DNA"/>
</dbReference>
<name>X8BK56_MYCXE</name>
<accession>X8BK56</accession>
<evidence type="ECO:0000313" key="1">
    <source>
        <dbReference type="EMBL" id="EUA43831.1"/>
    </source>
</evidence>
<protein>
    <submittedName>
        <fullName evidence="1">Uncharacterized protein</fullName>
    </submittedName>
</protein>
<proteinExistence type="predicted"/>